<dbReference type="InterPro" id="IPR035986">
    <property type="entry name" value="PKD_dom_sf"/>
</dbReference>
<feature type="domain" description="PKD" evidence="3">
    <location>
        <begin position="441"/>
        <end position="483"/>
    </location>
</feature>
<dbReference type="InterPro" id="IPR022409">
    <property type="entry name" value="PKD/Chitinase_dom"/>
</dbReference>
<feature type="domain" description="PKD" evidence="3">
    <location>
        <begin position="533"/>
        <end position="581"/>
    </location>
</feature>
<dbReference type="SUPFAM" id="SSF49299">
    <property type="entry name" value="PKD domain"/>
    <property type="match status" value="2"/>
</dbReference>
<evidence type="ECO:0000256" key="1">
    <source>
        <dbReference type="SAM" id="MobiDB-lite"/>
    </source>
</evidence>
<dbReference type="InterPro" id="IPR012334">
    <property type="entry name" value="Pectin_lyas_fold"/>
</dbReference>
<protein>
    <submittedName>
        <fullName evidence="4">PKD domain-containing protein</fullName>
    </submittedName>
</protein>
<dbReference type="PROSITE" id="PS50093">
    <property type="entry name" value="PKD"/>
    <property type="match status" value="2"/>
</dbReference>
<dbReference type="KEGG" id="kcm:ABWK59_34135"/>
<dbReference type="SMART" id="SM00089">
    <property type="entry name" value="PKD"/>
    <property type="match status" value="2"/>
</dbReference>
<proteinExistence type="predicted"/>
<dbReference type="Pfam" id="PF18911">
    <property type="entry name" value="PKD_4"/>
    <property type="match status" value="1"/>
</dbReference>
<keyword evidence="2" id="KW-0732">Signal</keyword>
<dbReference type="AlphaFoldDB" id="A0AAU8K694"/>
<reference evidence="4" key="1">
    <citation type="submission" date="2024-06" db="EMBL/GenBank/DDBJ databases">
        <title>The genome sequences of Kitasatospora sp. strain HUAS MG31.</title>
        <authorList>
            <person name="Mo P."/>
        </authorList>
    </citation>
    <scope>NUCLEOTIDE SEQUENCE</scope>
    <source>
        <strain evidence="4">HUAS MG31</strain>
    </source>
</reference>
<dbReference type="InterPro" id="IPR013783">
    <property type="entry name" value="Ig-like_fold"/>
</dbReference>
<dbReference type="SUPFAM" id="SSF89372">
    <property type="entry name" value="Fucose-specific lectin"/>
    <property type="match status" value="1"/>
</dbReference>
<feature type="chain" id="PRO_5043717338" evidence="2">
    <location>
        <begin position="27"/>
        <end position="924"/>
    </location>
</feature>
<name>A0AAU8K694_9ACTN</name>
<sequence length="924" mass="94859">MRLRQSAALTVAAATSVLVFPAVSVAADTPGGTLYVNRTSAACADAGGGSEARPFCTISAAAAVVLPGQTVEVAAGSGTYQETVRITRSGTPEQPITFLGVTFDRPQAGRPVVLQPSSGAGSFVLAEVHDVVVRGFDVQGTRTAGSAPAVAVSNSSRVTLDQNRYYGTIDPSVRTSGANGQLTVSRSRFSSAGGLVVGAGAHDVLITGNDFDRSRTAAVTVTDAPNTAVTSNTIAFSCLESVRIDGASPGAVVENNVITAEHTDDTTVTPAPACATDPRFKGEAEIVVSAGSVSGSKVDYNLVHPWSDGSGYAWGGTAYRTAAAFKEATGQAGHDVDVRLSFNPIVNIDHNRLPETATAAIDSADPSAPGLDRDLLGVKPGDDPKVPNTAPNGGIRDRGAYEVHGQRSLGLTVTADVPSLQGPTPFTVKATAAPVNAWGVDQVNYRFSFGDGTRIDSPEPTVTHTYTKAGTYFVSCLATDAQGAKMFSEYKQVLVRDPADLTADLTYRLGDSLDLTVTPSASSPWVITGRQVDFGDGTKLSQPAADGTFKHQYGAPGSYQVALTTTDEGGRSVVTRRTVDVPGAAYTAALAPGDRVQLFGGRTGSPSSLINAGANYTRGVWSPFLPVSPQGAPIEGKGVAATASVTTADQYLRAFVLVDGKVYSADRNLGPASGGVAQGQWLPWSEVTGAARAGDLPGITQLTAAAIGNRVHLVAVADGRVYEASGERSTGTWSAWGDVTAVLGFPAGVTSVAAASTGNVLHVAMLGADGRVRVGDGDYDRGRWSGGDLTAAIGVPTNAPLAPITQLAAATTPGSKFHVVAQVPGEIYEAVADYAAGRWSGWGNISRETGTGLYNTRQIAVAATGNTLRVFGVDRFSNAVYTADGDYTAGRWSRSAQVNVPGAAGPLSPFDPDADVVSLSAAGL</sequence>
<organism evidence="4">
    <name type="scientific">Kitasatospora camelliae</name>
    <dbReference type="NCBI Taxonomy" id="3156397"/>
    <lineage>
        <taxon>Bacteria</taxon>
        <taxon>Bacillati</taxon>
        <taxon>Actinomycetota</taxon>
        <taxon>Actinomycetes</taxon>
        <taxon>Kitasatosporales</taxon>
        <taxon>Streptomycetaceae</taxon>
        <taxon>Kitasatospora</taxon>
    </lineage>
</organism>
<gene>
    <name evidence="4" type="ORF">ABWK59_34135</name>
</gene>
<dbReference type="CDD" id="cd00146">
    <property type="entry name" value="PKD"/>
    <property type="match status" value="2"/>
</dbReference>
<accession>A0AAU8K694</accession>
<dbReference type="InterPro" id="IPR011050">
    <property type="entry name" value="Pectin_lyase_fold/virulence"/>
</dbReference>
<dbReference type="Pfam" id="PF00801">
    <property type="entry name" value="PKD"/>
    <property type="match status" value="1"/>
</dbReference>
<feature type="region of interest" description="Disordered" evidence="1">
    <location>
        <begin position="377"/>
        <end position="396"/>
    </location>
</feature>
<feature type="signal peptide" evidence="2">
    <location>
        <begin position="1"/>
        <end position="26"/>
    </location>
</feature>
<dbReference type="GO" id="GO:0005975">
    <property type="term" value="P:carbohydrate metabolic process"/>
    <property type="evidence" value="ECO:0007669"/>
    <property type="project" value="UniProtKB-ARBA"/>
</dbReference>
<dbReference type="RefSeq" id="WP_354644546.1">
    <property type="nucleotide sequence ID" value="NZ_CP159872.1"/>
</dbReference>
<dbReference type="InterPro" id="IPR000601">
    <property type="entry name" value="PKD_dom"/>
</dbReference>
<dbReference type="SUPFAM" id="SSF51126">
    <property type="entry name" value="Pectin lyase-like"/>
    <property type="match status" value="1"/>
</dbReference>
<dbReference type="InterPro" id="IPR039448">
    <property type="entry name" value="Beta_helix"/>
</dbReference>
<dbReference type="Gene3D" id="2.60.40.10">
    <property type="entry name" value="Immunoglobulins"/>
    <property type="match status" value="2"/>
</dbReference>
<evidence type="ECO:0000256" key="2">
    <source>
        <dbReference type="SAM" id="SignalP"/>
    </source>
</evidence>
<dbReference type="EMBL" id="CP159872">
    <property type="protein sequence ID" value="XCM83610.1"/>
    <property type="molecule type" value="Genomic_DNA"/>
</dbReference>
<dbReference type="Pfam" id="PF13229">
    <property type="entry name" value="Beta_helix"/>
    <property type="match status" value="1"/>
</dbReference>
<evidence type="ECO:0000259" key="3">
    <source>
        <dbReference type="PROSITE" id="PS50093"/>
    </source>
</evidence>
<evidence type="ECO:0000313" key="4">
    <source>
        <dbReference type="EMBL" id="XCM83610.1"/>
    </source>
</evidence>
<dbReference type="Gene3D" id="2.160.20.10">
    <property type="entry name" value="Single-stranded right-handed beta-helix, Pectin lyase-like"/>
    <property type="match status" value="1"/>
</dbReference>